<dbReference type="EMBL" id="BEYU01000029">
    <property type="protein sequence ID" value="GBG27300.1"/>
    <property type="molecule type" value="Genomic_DNA"/>
</dbReference>
<feature type="compositionally biased region" description="Basic and acidic residues" evidence="1">
    <location>
        <begin position="9"/>
        <end position="22"/>
    </location>
</feature>
<evidence type="ECO:0000313" key="4">
    <source>
        <dbReference type="Proteomes" id="UP000241890"/>
    </source>
</evidence>
<dbReference type="CDD" id="cd07302">
    <property type="entry name" value="CHD"/>
    <property type="match status" value="1"/>
</dbReference>
<feature type="region of interest" description="Disordered" evidence="1">
    <location>
        <begin position="1229"/>
        <end position="1287"/>
    </location>
</feature>
<reference evidence="3 4" key="1">
    <citation type="submission" date="2017-12" db="EMBL/GenBank/DDBJ databases">
        <title>Sequencing, de novo assembly and annotation of complete genome of a new Thraustochytrid species, strain FCC1311.</title>
        <authorList>
            <person name="Sedici K."/>
            <person name="Godart F."/>
            <person name="Aiese Cigliano R."/>
            <person name="Sanseverino W."/>
            <person name="Barakat M."/>
            <person name="Ortet P."/>
            <person name="Marechal E."/>
            <person name="Cagnac O."/>
            <person name="Amato A."/>
        </authorList>
    </citation>
    <scope>NUCLEOTIDE SEQUENCE [LARGE SCALE GENOMIC DNA]</scope>
</reference>
<dbReference type="Pfam" id="PF00211">
    <property type="entry name" value="Guanylate_cyc"/>
    <property type="match status" value="1"/>
</dbReference>
<feature type="compositionally biased region" description="Basic and acidic residues" evidence="1">
    <location>
        <begin position="32"/>
        <end position="41"/>
    </location>
</feature>
<dbReference type="PANTHER" id="PTHR43081">
    <property type="entry name" value="ADENYLATE CYCLASE, TERMINAL-DIFFERENTIATION SPECIFIC-RELATED"/>
    <property type="match status" value="1"/>
</dbReference>
<organism evidence="3 4">
    <name type="scientific">Hondaea fermentalgiana</name>
    <dbReference type="NCBI Taxonomy" id="2315210"/>
    <lineage>
        <taxon>Eukaryota</taxon>
        <taxon>Sar</taxon>
        <taxon>Stramenopiles</taxon>
        <taxon>Bigyra</taxon>
        <taxon>Labyrinthulomycetes</taxon>
        <taxon>Thraustochytrida</taxon>
        <taxon>Thraustochytriidae</taxon>
        <taxon>Hondaea</taxon>
    </lineage>
</organism>
<dbReference type="InterPro" id="IPR003018">
    <property type="entry name" value="GAF"/>
</dbReference>
<gene>
    <name evidence="3" type="ORF">FCC1311_035222</name>
</gene>
<feature type="compositionally biased region" description="Polar residues" evidence="1">
    <location>
        <begin position="500"/>
        <end position="524"/>
    </location>
</feature>
<protein>
    <submittedName>
        <fullName evidence="3">cGMP-specific 3',5'-cyclic phosphodiesterase</fullName>
    </submittedName>
</protein>
<dbReference type="SMART" id="SM00065">
    <property type="entry name" value="GAF"/>
    <property type="match status" value="2"/>
</dbReference>
<feature type="compositionally biased region" description="Polar residues" evidence="1">
    <location>
        <begin position="1243"/>
        <end position="1269"/>
    </location>
</feature>
<dbReference type="InParanoid" id="A0A2R5G8H3"/>
<feature type="region of interest" description="Disordered" evidence="1">
    <location>
        <begin position="1063"/>
        <end position="1093"/>
    </location>
</feature>
<dbReference type="PANTHER" id="PTHR43081:SF1">
    <property type="entry name" value="ADENYLATE CYCLASE, TERMINAL-DIFFERENTIATION SPECIFIC"/>
    <property type="match status" value="1"/>
</dbReference>
<feature type="region of interest" description="Disordered" evidence="1">
    <location>
        <begin position="1"/>
        <end position="76"/>
    </location>
</feature>
<accession>A0A2R5G8H3</accession>
<dbReference type="SUPFAM" id="SSF53474">
    <property type="entry name" value="alpha/beta-Hydrolases"/>
    <property type="match status" value="1"/>
</dbReference>
<comment type="caution">
    <text evidence="3">The sequence shown here is derived from an EMBL/GenBank/DDBJ whole genome shotgun (WGS) entry which is preliminary data.</text>
</comment>
<dbReference type="InterPro" id="IPR029787">
    <property type="entry name" value="Nucleotide_cyclase"/>
</dbReference>
<feature type="compositionally biased region" description="Basic and acidic residues" evidence="1">
    <location>
        <begin position="526"/>
        <end position="535"/>
    </location>
</feature>
<dbReference type="GO" id="GO:0035556">
    <property type="term" value="P:intracellular signal transduction"/>
    <property type="evidence" value="ECO:0007669"/>
    <property type="project" value="InterPro"/>
</dbReference>
<keyword evidence="4" id="KW-1185">Reference proteome</keyword>
<dbReference type="Gene3D" id="3.30.450.40">
    <property type="match status" value="2"/>
</dbReference>
<dbReference type="SUPFAM" id="SSF55781">
    <property type="entry name" value="GAF domain-like"/>
    <property type="match status" value="3"/>
</dbReference>
<dbReference type="InterPro" id="IPR029016">
    <property type="entry name" value="GAF-like_dom_sf"/>
</dbReference>
<dbReference type="Proteomes" id="UP000241890">
    <property type="component" value="Unassembled WGS sequence"/>
</dbReference>
<dbReference type="OrthoDB" id="74705at2759"/>
<dbReference type="InterPro" id="IPR029058">
    <property type="entry name" value="AB_hydrolase_fold"/>
</dbReference>
<dbReference type="Pfam" id="PF01590">
    <property type="entry name" value="GAF"/>
    <property type="match status" value="2"/>
</dbReference>
<evidence type="ECO:0000313" key="3">
    <source>
        <dbReference type="EMBL" id="GBG27300.1"/>
    </source>
</evidence>
<dbReference type="SUPFAM" id="SSF55073">
    <property type="entry name" value="Nucleotide cyclase"/>
    <property type="match status" value="1"/>
</dbReference>
<evidence type="ECO:0000259" key="2">
    <source>
        <dbReference type="PROSITE" id="PS50125"/>
    </source>
</evidence>
<dbReference type="SMART" id="SM00044">
    <property type="entry name" value="CYCc"/>
    <property type="match status" value="1"/>
</dbReference>
<feature type="region of interest" description="Disordered" evidence="1">
    <location>
        <begin position="500"/>
        <end position="550"/>
    </location>
</feature>
<proteinExistence type="predicted"/>
<feature type="domain" description="Guanylate cyclase" evidence="2">
    <location>
        <begin position="884"/>
        <end position="1016"/>
    </location>
</feature>
<feature type="compositionally biased region" description="Polar residues" evidence="1">
    <location>
        <begin position="1277"/>
        <end position="1287"/>
    </location>
</feature>
<name>A0A2R5G8H3_9STRA</name>
<dbReference type="InterPro" id="IPR050697">
    <property type="entry name" value="Adenylyl/Guanylyl_Cyclase_3/4"/>
</dbReference>
<dbReference type="Gene3D" id="3.30.70.1230">
    <property type="entry name" value="Nucleotide cyclase"/>
    <property type="match status" value="1"/>
</dbReference>
<feature type="compositionally biased region" description="Basic and acidic residues" evidence="1">
    <location>
        <begin position="1074"/>
        <end position="1088"/>
    </location>
</feature>
<evidence type="ECO:0000256" key="1">
    <source>
        <dbReference type="SAM" id="MobiDB-lite"/>
    </source>
</evidence>
<dbReference type="PROSITE" id="PS50125">
    <property type="entry name" value="GUANYLATE_CYCLASE_2"/>
    <property type="match status" value="1"/>
</dbReference>
<sequence>MGAGASASKQDKYASKDLHDAMNNDGHASFKGADDSTRMEKPAQPVRSNSRKAILAARRADQAEYDSDTADNQSQTSIASLGRGELLKEIALATEPAQLDALLEECRDDADELALVARESIAQLRRLLQVNHLARELSRQHDNKSQYAYIVRSLSHIVGADRAILYSVDPGTKTLRMQVARHFDLDDDENGEGTSFDAKAKSKVAFNIKSPPIAIGEGIPGEVARTGVSINSSDAYANPRFDPSIDASAETKTVSLLTVPIGLPETAAPVKLGRGFTTTDLETVHAQERMRCQPKSAADLREERLFVIGVVQVINKRNEAGEIIPFTADDQLVLEASSSIIAGYLNHVQLREKEENERRRKEAILDIAVALGGTLDIRSLIWTVADRLRYTFAVERCSLFFVDEETQTLWTVASSFAKEWEKLAAGSGIIRLPLGKGIAGHVARTGEMVNVENAYEDERFNQELDRQTHFKTRTILCGPIKNSEGKVVAVIQLINKTNGDVSSKSQAVPSNTPSDLHRSVSLTARRQPECPKNDDAAEPSVGGRPSSIANRSGIKSLASSFRIHVSPMRRRSSVVYGTGDGYEAFDKDDEQLLSGLFSMLSVAIANTELFSNSFIARHRLKCVLENVAELVLTVDKEGMLMGCNRSSTEVNQLFGTDIPANVMRTTKVTEWLPDEVLASQMRRLLKEAISDQRRARNMGVTQSDYTIQSGGHVVNYTMKPMFGMGTGLTQLIRAQQDAQLGGQSVVQQESSATLTAAADLPANMPAGLPPGTQALSKPPLLSKSWSNFGSTRSVITTTFGEEDTDLMEAQFFAGPRQQHGNTSTGQGREGMGDNEVIGAVLCLDDKTPEQKLRSTLNKYLAPDLVDHLLHDGQLKLGGTRQQVTILFSDIRGFTTFSEQVGAQEIFGTLNEYFSCMVEVITRYGGIVDKFIGDALMAVFGVPKQSEHDAYNACLAARAMETALSDFNAARRAKGKPIIKIGIGISTGEVYCGNIGSENRFEYTVIGDAVNVASRLESTTKEFAVPNLISAGTYDEIVESGCPVQIVNGDTVASCSKSESRTVASAAADVEEGKEETKDAEEQKQDHRGGSTSEDTSILWLREVDRVRVAGQNAQTQLFEILGVGRSLSDVISEKQVSAIRDYSAGLRAYRARDIETALKHFGAAADLNDGPACLFEERCEFLIKNPPGESWDGVWDMQKVSVWTYNPGADAAGASAEPRAMDPLMRRLSRKSSVAEPKAGTFLRQTTASSVHSLPANTGSHSTQSNAENQGAKDAQSEQQGLPTLGQNRIKRAKSIIADLGVPNAEDVEAARKRGVEVVFLMHGRLGKREHVLRHAVRFAERGFMAVYWDNPNHGRRILDASRNNAWNAGNLQHATDMYAQMLGALRDLQMFLDFLPALLSVNFLRTGIFGISQGGHTTLVMMGQEPRIDVCVSLISSGDYMVNMQRRYEALRASASDAQKDTNTSLPSFDTLVPGALQRTLDRYDPIRNVDAVATGCRPILMVNGGADDLVPLECNTKLHAALEPLYTSKSGNLQHLVLEGVKHATPEPMIQAAEDWFETHLRESSSLL</sequence>
<dbReference type="Gene3D" id="3.40.50.1820">
    <property type="entry name" value="alpha/beta hydrolase"/>
    <property type="match status" value="1"/>
</dbReference>
<dbReference type="GO" id="GO:0006171">
    <property type="term" value="P:cAMP biosynthetic process"/>
    <property type="evidence" value="ECO:0007669"/>
    <property type="project" value="TreeGrafter"/>
</dbReference>
<dbReference type="InterPro" id="IPR001054">
    <property type="entry name" value="A/G_cyclase"/>
</dbReference>